<dbReference type="EMBL" id="JAPWTJ010000072">
    <property type="protein sequence ID" value="KAJ8983499.1"/>
    <property type="molecule type" value="Genomic_DNA"/>
</dbReference>
<accession>A0ABQ9K0V3</accession>
<dbReference type="SUPFAM" id="SSF57667">
    <property type="entry name" value="beta-beta-alpha zinc fingers"/>
    <property type="match status" value="1"/>
</dbReference>
<sequence>MISNVLFVVNTVPVLAISTEHLASHSSERKYICHICQKCFISCRHLKLHCKVHADDQPNSLNLDEGHMGKFANKVWILKKM</sequence>
<name>A0ABQ9K0V3_9CUCU</name>
<feature type="chain" id="PRO_5045870207" description="C2H2-type domain-containing protein" evidence="2">
    <location>
        <begin position="17"/>
        <end position="81"/>
    </location>
</feature>
<dbReference type="InterPro" id="IPR036236">
    <property type="entry name" value="Znf_C2H2_sf"/>
</dbReference>
<evidence type="ECO:0000313" key="4">
    <source>
        <dbReference type="EMBL" id="KAJ8983499.1"/>
    </source>
</evidence>
<reference evidence="4" key="1">
    <citation type="journal article" date="2023" name="Insect Mol. Biol.">
        <title>Genome sequencing provides insights into the evolution of gene families encoding plant cell wall-degrading enzymes in longhorned beetles.</title>
        <authorList>
            <person name="Shin N.R."/>
            <person name="Okamura Y."/>
            <person name="Kirsch R."/>
            <person name="Pauchet Y."/>
        </authorList>
    </citation>
    <scope>NUCLEOTIDE SEQUENCE</scope>
    <source>
        <strain evidence="4">MMC_N1</strain>
    </source>
</reference>
<keyword evidence="2" id="KW-0732">Signal</keyword>
<dbReference type="PROSITE" id="PS50157">
    <property type="entry name" value="ZINC_FINGER_C2H2_2"/>
    <property type="match status" value="1"/>
</dbReference>
<dbReference type="InterPro" id="IPR013087">
    <property type="entry name" value="Znf_C2H2_type"/>
</dbReference>
<dbReference type="Gene3D" id="3.30.160.60">
    <property type="entry name" value="Classic Zinc Finger"/>
    <property type="match status" value="1"/>
</dbReference>
<feature type="signal peptide" evidence="2">
    <location>
        <begin position="1"/>
        <end position="16"/>
    </location>
</feature>
<feature type="domain" description="C2H2-type" evidence="3">
    <location>
        <begin position="31"/>
        <end position="58"/>
    </location>
</feature>
<proteinExistence type="predicted"/>
<evidence type="ECO:0000313" key="5">
    <source>
        <dbReference type="Proteomes" id="UP001162164"/>
    </source>
</evidence>
<evidence type="ECO:0000256" key="1">
    <source>
        <dbReference type="PROSITE-ProRule" id="PRU00042"/>
    </source>
</evidence>
<keyword evidence="5" id="KW-1185">Reference proteome</keyword>
<comment type="caution">
    <text evidence="4">The sequence shown here is derived from an EMBL/GenBank/DDBJ whole genome shotgun (WGS) entry which is preliminary data.</text>
</comment>
<keyword evidence="1" id="KW-0479">Metal-binding</keyword>
<protein>
    <recommendedName>
        <fullName evidence="3">C2H2-type domain-containing protein</fullName>
    </recommendedName>
</protein>
<evidence type="ECO:0000256" key="2">
    <source>
        <dbReference type="SAM" id="SignalP"/>
    </source>
</evidence>
<dbReference type="Proteomes" id="UP001162164">
    <property type="component" value="Unassembled WGS sequence"/>
</dbReference>
<dbReference type="PROSITE" id="PS00028">
    <property type="entry name" value="ZINC_FINGER_C2H2_1"/>
    <property type="match status" value="1"/>
</dbReference>
<gene>
    <name evidence="4" type="ORF">NQ317_005157</name>
</gene>
<evidence type="ECO:0000259" key="3">
    <source>
        <dbReference type="PROSITE" id="PS50157"/>
    </source>
</evidence>
<organism evidence="4 5">
    <name type="scientific">Molorchus minor</name>
    <dbReference type="NCBI Taxonomy" id="1323400"/>
    <lineage>
        <taxon>Eukaryota</taxon>
        <taxon>Metazoa</taxon>
        <taxon>Ecdysozoa</taxon>
        <taxon>Arthropoda</taxon>
        <taxon>Hexapoda</taxon>
        <taxon>Insecta</taxon>
        <taxon>Pterygota</taxon>
        <taxon>Neoptera</taxon>
        <taxon>Endopterygota</taxon>
        <taxon>Coleoptera</taxon>
        <taxon>Polyphaga</taxon>
        <taxon>Cucujiformia</taxon>
        <taxon>Chrysomeloidea</taxon>
        <taxon>Cerambycidae</taxon>
        <taxon>Lamiinae</taxon>
        <taxon>Monochamini</taxon>
        <taxon>Molorchus</taxon>
    </lineage>
</organism>
<keyword evidence="1" id="KW-0862">Zinc</keyword>
<keyword evidence="1" id="KW-0863">Zinc-finger</keyword>